<accession>A0A098Y052</accession>
<name>A0A098Y052_9ACTN</name>
<dbReference type="Proteomes" id="UP000029713">
    <property type="component" value="Unassembled WGS sequence"/>
</dbReference>
<evidence type="ECO:0000256" key="1">
    <source>
        <dbReference type="SAM" id="MobiDB-lite"/>
    </source>
</evidence>
<proteinExistence type="predicted"/>
<keyword evidence="3" id="KW-1185">Reference proteome</keyword>
<reference evidence="2 3" key="1">
    <citation type="submission" date="2014-07" db="EMBL/GenBank/DDBJ databases">
        <title>Biosystematic studies on Modestobacter strains isolated from extreme hyper-arid desert soil and from historic building.</title>
        <authorList>
            <person name="Bukarasam K."/>
            <person name="Bull A."/>
            <person name="Girard G."/>
            <person name="van Wezel G."/>
            <person name="Goodfellow M."/>
        </authorList>
    </citation>
    <scope>NUCLEOTIDE SEQUENCE [LARGE SCALE GENOMIC DNA]</scope>
    <source>
        <strain evidence="2 3">KNN45-2b</strain>
    </source>
</reference>
<organism evidence="2 3">
    <name type="scientific">Modestobacter caceresii</name>
    <dbReference type="NCBI Taxonomy" id="1522368"/>
    <lineage>
        <taxon>Bacteria</taxon>
        <taxon>Bacillati</taxon>
        <taxon>Actinomycetota</taxon>
        <taxon>Actinomycetes</taxon>
        <taxon>Geodermatophilales</taxon>
        <taxon>Geodermatophilaceae</taxon>
        <taxon>Modestobacter</taxon>
    </lineage>
</organism>
<evidence type="ECO:0000313" key="2">
    <source>
        <dbReference type="EMBL" id="KGH43229.1"/>
    </source>
</evidence>
<protein>
    <submittedName>
        <fullName evidence="2">Uncharacterized protein</fullName>
    </submittedName>
</protein>
<gene>
    <name evidence="2" type="ORF">IN07_24130</name>
</gene>
<comment type="caution">
    <text evidence="2">The sequence shown here is derived from an EMBL/GenBank/DDBJ whole genome shotgun (WGS) entry which is preliminary data.</text>
</comment>
<dbReference type="RefSeq" id="WP_036341446.1">
    <property type="nucleotide sequence ID" value="NZ_JPMX01000139.1"/>
</dbReference>
<feature type="region of interest" description="Disordered" evidence="1">
    <location>
        <begin position="68"/>
        <end position="119"/>
    </location>
</feature>
<dbReference type="AlphaFoldDB" id="A0A098Y052"/>
<sequence>MEWAQLALELVRAVAWPLAVVAALWWLREPIRERLGNVEKVSALGVDLEMATRRVEKEAREVADALVEPDKAADTGEELQQNAHDQADVRDEVHVEVTPGAGPAGPAQTVYPDPVQPQLTDGQRRAIGELVQQAAEWGRVREQAGLPVEGARLDWRDGIPTLVTPTMPGPTRSARNARANNLNKVDQMLLGSGVARRLEARVDELDKERRRARQFVVGNPAEAAAAEERYQEAVQRLFAADPESPYLP</sequence>
<dbReference type="EMBL" id="JPMX01000139">
    <property type="protein sequence ID" value="KGH43229.1"/>
    <property type="molecule type" value="Genomic_DNA"/>
</dbReference>
<evidence type="ECO:0000313" key="3">
    <source>
        <dbReference type="Proteomes" id="UP000029713"/>
    </source>
</evidence>
<feature type="compositionally biased region" description="Basic and acidic residues" evidence="1">
    <location>
        <begin position="85"/>
        <end position="95"/>
    </location>
</feature>